<organism evidence="5">
    <name type="scientific">uncultured Aureispira sp</name>
    <dbReference type="NCBI Taxonomy" id="1331704"/>
    <lineage>
        <taxon>Bacteria</taxon>
        <taxon>Pseudomonadati</taxon>
        <taxon>Bacteroidota</taxon>
        <taxon>Saprospiria</taxon>
        <taxon>Saprospirales</taxon>
        <taxon>Saprospiraceae</taxon>
        <taxon>Aureispira</taxon>
        <taxon>environmental samples</taxon>
    </lineage>
</organism>
<evidence type="ECO:0000259" key="4">
    <source>
        <dbReference type="SMART" id="SM00822"/>
    </source>
</evidence>
<evidence type="ECO:0000256" key="1">
    <source>
        <dbReference type="ARBA" id="ARBA00006484"/>
    </source>
</evidence>
<dbReference type="CDD" id="cd05233">
    <property type="entry name" value="SDR_c"/>
    <property type="match status" value="1"/>
</dbReference>
<dbReference type="GO" id="GO:0047512">
    <property type="term" value="F:(S,S)-butanediol dehydrogenase activity"/>
    <property type="evidence" value="ECO:0007669"/>
    <property type="project" value="UniProtKB-EC"/>
</dbReference>
<dbReference type="PANTHER" id="PTHR42901">
    <property type="entry name" value="ALCOHOL DEHYDROGENASE"/>
    <property type="match status" value="1"/>
</dbReference>
<accession>A0A6S6TP84</accession>
<dbReference type="InterPro" id="IPR020904">
    <property type="entry name" value="Sc_DH/Rdtase_CS"/>
</dbReference>
<protein>
    <submittedName>
        <fullName evidence="5">2,3-butanediol dehydrogenase, S-alcohol forming, (S)-acetoin-specific (EC)</fullName>
        <ecNumber evidence="5">1.1.1.76</ecNumber>
    </submittedName>
</protein>
<gene>
    <name evidence="5" type="ORF">HELGO_WM43693</name>
</gene>
<dbReference type="Pfam" id="PF00106">
    <property type="entry name" value="adh_short"/>
    <property type="match status" value="1"/>
</dbReference>
<dbReference type="EMBL" id="CACVAQ010000262">
    <property type="protein sequence ID" value="CAA6818128.1"/>
    <property type="molecule type" value="Genomic_DNA"/>
</dbReference>
<dbReference type="Gene3D" id="3.40.50.720">
    <property type="entry name" value="NAD(P)-binding Rossmann-like Domain"/>
    <property type="match status" value="1"/>
</dbReference>
<dbReference type="InterPro" id="IPR002347">
    <property type="entry name" value="SDR_fam"/>
</dbReference>
<dbReference type="SUPFAM" id="SSF51735">
    <property type="entry name" value="NAD(P)-binding Rossmann-fold domains"/>
    <property type="match status" value="1"/>
</dbReference>
<keyword evidence="2 5" id="KW-0560">Oxidoreductase</keyword>
<sequence length="236" mass="25295">MNLKDAKILLTGGSSGLGKAMAEVLTAAGAKVLITGRDAEKVAKVAQEIGCLGLAFDVADYDVLASKAAESVQQLGGIDVLINNAGIGEFPALGEIKLEHFERVFSINVFGLTLLTQEILPHFKKQGSGNIINIASTAALKGFARGSIYSASKFALRALTQCWQAELRPLNIRVLQVNPSEVPTAFNNTDREEKPTEAHKLTPTEIAHSIKSVLEMDDRGMIPELSVWATNPWAAQ</sequence>
<name>A0A6S6TP84_9BACT</name>
<evidence type="ECO:0000313" key="5">
    <source>
        <dbReference type="EMBL" id="CAA6818128.1"/>
    </source>
</evidence>
<dbReference type="AlphaFoldDB" id="A0A6S6TP84"/>
<feature type="domain" description="Ketoreductase" evidence="4">
    <location>
        <begin position="6"/>
        <end position="175"/>
    </location>
</feature>
<dbReference type="SMART" id="SM00822">
    <property type="entry name" value="PKS_KR"/>
    <property type="match status" value="1"/>
</dbReference>
<reference evidence="5" key="1">
    <citation type="submission" date="2020-01" db="EMBL/GenBank/DDBJ databases">
        <authorList>
            <person name="Meier V. D."/>
            <person name="Meier V D."/>
        </authorList>
    </citation>
    <scope>NUCLEOTIDE SEQUENCE</scope>
    <source>
        <strain evidence="5">HLG_WM_MAG_10</strain>
    </source>
</reference>
<dbReference type="PRINTS" id="PR00081">
    <property type="entry name" value="GDHRDH"/>
</dbReference>
<dbReference type="PANTHER" id="PTHR42901:SF1">
    <property type="entry name" value="ALCOHOL DEHYDROGENASE"/>
    <property type="match status" value="1"/>
</dbReference>
<dbReference type="FunFam" id="3.40.50.720:FF:000084">
    <property type="entry name" value="Short-chain dehydrogenase reductase"/>
    <property type="match status" value="1"/>
</dbReference>
<dbReference type="InterPro" id="IPR057326">
    <property type="entry name" value="KR_dom"/>
</dbReference>
<dbReference type="InterPro" id="IPR036291">
    <property type="entry name" value="NAD(P)-bd_dom_sf"/>
</dbReference>
<dbReference type="PROSITE" id="PS00061">
    <property type="entry name" value="ADH_SHORT"/>
    <property type="match status" value="1"/>
</dbReference>
<dbReference type="EC" id="1.1.1.76" evidence="5"/>
<dbReference type="PRINTS" id="PR00080">
    <property type="entry name" value="SDRFAMILY"/>
</dbReference>
<evidence type="ECO:0000256" key="2">
    <source>
        <dbReference type="ARBA" id="ARBA00023002"/>
    </source>
</evidence>
<comment type="similarity">
    <text evidence="1 3">Belongs to the short-chain dehydrogenases/reductases (SDR) family.</text>
</comment>
<evidence type="ECO:0000256" key="3">
    <source>
        <dbReference type="RuleBase" id="RU000363"/>
    </source>
</evidence>
<proteinExistence type="inferred from homology"/>